<proteinExistence type="predicted"/>
<keyword evidence="4" id="KW-1185">Reference proteome</keyword>
<accession>A0A9K3KFA7</accession>
<dbReference type="InterPro" id="IPR052595">
    <property type="entry name" value="LRRC69/RLP"/>
</dbReference>
<gene>
    <name evidence="3" type="ORF">IV203_017820</name>
    <name evidence="2" type="ORF">IV203_020521</name>
</gene>
<organism evidence="2 4">
    <name type="scientific">Nitzschia inconspicua</name>
    <dbReference type="NCBI Taxonomy" id="303405"/>
    <lineage>
        <taxon>Eukaryota</taxon>
        <taxon>Sar</taxon>
        <taxon>Stramenopiles</taxon>
        <taxon>Ochrophyta</taxon>
        <taxon>Bacillariophyta</taxon>
        <taxon>Bacillariophyceae</taxon>
        <taxon>Bacillariophycidae</taxon>
        <taxon>Bacillariales</taxon>
        <taxon>Bacillariaceae</taxon>
        <taxon>Nitzschia</taxon>
    </lineage>
</organism>
<name>A0A9K3KFA7_9STRA</name>
<protein>
    <submittedName>
        <fullName evidence="2">RHS repeat-associated core domain containing protein</fullName>
    </submittedName>
</protein>
<evidence type="ECO:0000313" key="4">
    <source>
        <dbReference type="Proteomes" id="UP000693970"/>
    </source>
</evidence>
<dbReference type="OrthoDB" id="676979at2759"/>
<reference evidence="2" key="1">
    <citation type="journal article" date="2021" name="Sci. Rep.">
        <title>Diploid genomic architecture of Nitzschia inconspicua, an elite biomass production diatom.</title>
        <authorList>
            <person name="Oliver A."/>
            <person name="Podell S."/>
            <person name="Pinowska A."/>
            <person name="Traller J.C."/>
            <person name="Smith S.R."/>
            <person name="McClure R."/>
            <person name="Beliaev A."/>
            <person name="Bohutskyi P."/>
            <person name="Hill E.A."/>
            <person name="Rabines A."/>
            <person name="Zheng H."/>
            <person name="Allen L.Z."/>
            <person name="Kuo A."/>
            <person name="Grigoriev I.V."/>
            <person name="Allen A.E."/>
            <person name="Hazlebeck D."/>
            <person name="Allen E.E."/>
        </authorList>
    </citation>
    <scope>NUCLEOTIDE SEQUENCE</scope>
    <source>
        <strain evidence="2">Hildebrandi</strain>
    </source>
</reference>
<feature type="compositionally biased region" description="Polar residues" evidence="1">
    <location>
        <begin position="37"/>
        <end position="46"/>
    </location>
</feature>
<reference evidence="2" key="2">
    <citation type="submission" date="2021-04" db="EMBL/GenBank/DDBJ databases">
        <authorList>
            <person name="Podell S."/>
        </authorList>
    </citation>
    <scope>NUCLEOTIDE SEQUENCE</scope>
    <source>
        <strain evidence="2">Hildebrandi</strain>
    </source>
</reference>
<evidence type="ECO:0000313" key="3">
    <source>
        <dbReference type="EMBL" id="KAG7371679.1"/>
    </source>
</evidence>
<dbReference type="InterPro" id="IPR001611">
    <property type="entry name" value="Leu-rich_rpt"/>
</dbReference>
<feature type="region of interest" description="Disordered" evidence="1">
    <location>
        <begin position="24"/>
        <end position="72"/>
    </location>
</feature>
<comment type="caution">
    <text evidence="2">The sequence shown here is derived from an EMBL/GenBank/DDBJ whole genome shotgun (WGS) entry which is preliminary data.</text>
</comment>
<sequence length="440" mass="48882">MNIGNSFLYFYVTCVVLVTARQRSNRSTLGHGRRNVEPQNTSSLQPAATPENRMAEFNPVKKKDKKSKEDDPGLVVEENRCLDVAFRESAMVDILRLTPLRPDGKMDQKQQESQVGRPWQASISDLKRPRASFNARTTTSPQSKAWNWLLDMDSIMRAGGLCEDELQVKQRYALAVLYFSTRGDDFWISNGHWLSTQVEVCDWYGIVCKVESREITEIDLSSNGLIGTIPTELSLLSSLQELRLSQNALSGTIPSLALTQLKSFDVEENFLAGVALPNMVGLTQLENYQVSYNLLTMKGSQSNMLPSSLRRLWMSGNDLTGSLDAIVTIASPATTSLQEISLDHNGLVGTIPWVLTNFDSLRVLELQYNHLNGTIPSVGPGQWSLLEVLRLDHNAILTGTMPASICGLRRFDNKFPSALETLTVDCTTTNVTCACCTECF</sequence>
<evidence type="ECO:0000313" key="2">
    <source>
        <dbReference type="EMBL" id="KAG7342578.1"/>
    </source>
</evidence>
<dbReference type="Pfam" id="PF00560">
    <property type="entry name" value="LRR_1"/>
    <property type="match status" value="4"/>
</dbReference>
<dbReference type="EMBL" id="JAGRRH010000003">
    <property type="protein sequence ID" value="KAG7371679.1"/>
    <property type="molecule type" value="Genomic_DNA"/>
</dbReference>
<evidence type="ECO:0000256" key="1">
    <source>
        <dbReference type="SAM" id="MobiDB-lite"/>
    </source>
</evidence>
<dbReference type="AlphaFoldDB" id="A0A9K3KFA7"/>
<dbReference type="Proteomes" id="UP000693970">
    <property type="component" value="Unassembled WGS sequence"/>
</dbReference>
<dbReference type="EMBL" id="JAGRRH010000024">
    <property type="protein sequence ID" value="KAG7342578.1"/>
    <property type="molecule type" value="Genomic_DNA"/>
</dbReference>
<dbReference type="PANTHER" id="PTHR48057">
    <property type="entry name" value="LEUCINE-RICH REPEAT SERINE/THREONINE-PROTEIN KINASE 1"/>
    <property type="match status" value="1"/>
</dbReference>